<proteinExistence type="predicted"/>
<name>A0A4Y8ZR97_9SPHN</name>
<reference evidence="1 2" key="1">
    <citation type="submission" date="2019-03" db="EMBL/GenBank/DDBJ databases">
        <title>Genome sequence of Sphingomonas sp. 17J27-24.</title>
        <authorList>
            <person name="Kim M."/>
            <person name="Maeng S."/>
            <person name="Sathiyaraj S."/>
        </authorList>
    </citation>
    <scope>NUCLEOTIDE SEQUENCE [LARGE SCALE GENOMIC DNA]</scope>
    <source>
        <strain evidence="1 2">17J27-24</strain>
    </source>
</reference>
<accession>A0A4Y8ZR97</accession>
<comment type="caution">
    <text evidence="1">The sequence shown here is derived from an EMBL/GenBank/DDBJ whole genome shotgun (WGS) entry which is preliminary data.</text>
</comment>
<dbReference type="RefSeq" id="WP_135088356.1">
    <property type="nucleotide sequence ID" value="NZ_SPDV01000032.1"/>
</dbReference>
<keyword evidence="2" id="KW-1185">Reference proteome</keyword>
<dbReference type="AlphaFoldDB" id="A0A4Y8ZR97"/>
<evidence type="ECO:0000313" key="1">
    <source>
        <dbReference type="EMBL" id="TFI57359.1"/>
    </source>
</evidence>
<organism evidence="1 2">
    <name type="scientific">Sphingomonas parva</name>
    <dbReference type="NCBI Taxonomy" id="2555898"/>
    <lineage>
        <taxon>Bacteria</taxon>
        <taxon>Pseudomonadati</taxon>
        <taxon>Pseudomonadota</taxon>
        <taxon>Alphaproteobacteria</taxon>
        <taxon>Sphingomonadales</taxon>
        <taxon>Sphingomonadaceae</taxon>
        <taxon>Sphingomonas</taxon>
    </lineage>
</organism>
<dbReference type="EMBL" id="SPDV01000032">
    <property type="protein sequence ID" value="TFI57359.1"/>
    <property type="molecule type" value="Genomic_DNA"/>
</dbReference>
<sequence length="111" mass="11951">MSQFDDFIDGVKQGIAPLVGEFVGGLKQDATTDMQAFLQAKAADLKTWTEALAKGEISQGEFEMLVKGAKSLLKLRALRIAGVQAARLQRLRDAFVKLVIDKAVGTFLPGA</sequence>
<gene>
    <name evidence="1" type="ORF">E2493_15350</name>
</gene>
<dbReference type="Proteomes" id="UP000298213">
    <property type="component" value="Unassembled WGS sequence"/>
</dbReference>
<protein>
    <submittedName>
        <fullName evidence="1">Uncharacterized protein</fullName>
    </submittedName>
</protein>
<evidence type="ECO:0000313" key="2">
    <source>
        <dbReference type="Proteomes" id="UP000298213"/>
    </source>
</evidence>
<dbReference type="OrthoDB" id="963481at2"/>